<evidence type="ECO:0000313" key="3">
    <source>
        <dbReference type="EMBL" id="OCK72772.1"/>
    </source>
</evidence>
<evidence type="ECO:0000313" key="4">
    <source>
        <dbReference type="Proteomes" id="UP000250266"/>
    </source>
</evidence>
<name>A0A8E2DVZ9_9PEZI</name>
<protein>
    <submittedName>
        <fullName evidence="3">HET-domain-containing protein</fullName>
    </submittedName>
</protein>
<organism evidence="3 4">
    <name type="scientific">Lepidopterella palustris CBS 459.81</name>
    <dbReference type="NCBI Taxonomy" id="1314670"/>
    <lineage>
        <taxon>Eukaryota</taxon>
        <taxon>Fungi</taxon>
        <taxon>Dikarya</taxon>
        <taxon>Ascomycota</taxon>
        <taxon>Pezizomycotina</taxon>
        <taxon>Dothideomycetes</taxon>
        <taxon>Pleosporomycetidae</taxon>
        <taxon>Mytilinidiales</taxon>
        <taxon>Argynnaceae</taxon>
        <taxon>Lepidopterella</taxon>
    </lineage>
</organism>
<dbReference type="PANTHER" id="PTHR10622:SF13">
    <property type="entry name" value="NACHT DOMAIN-CONTAINING PROTEIN"/>
    <property type="match status" value="1"/>
</dbReference>
<gene>
    <name evidence="3" type="ORF">K432DRAFT_267169</name>
</gene>
<dbReference type="InterPro" id="IPR010730">
    <property type="entry name" value="HET"/>
</dbReference>
<dbReference type="SUPFAM" id="SSF48452">
    <property type="entry name" value="TPR-like"/>
    <property type="match status" value="1"/>
</dbReference>
<dbReference type="Gene3D" id="1.25.40.10">
    <property type="entry name" value="Tetratricopeptide repeat domain"/>
    <property type="match status" value="1"/>
</dbReference>
<dbReference type="InterPro" id="IPR011579">
    <property type="entry name" value="ATPase_dom"/>
</dbReference>
<proteinExistence type="predicted"/>
<dbReference type="Pfam" id="PF01637">
    <property type="entry name" value="ATPase_2"/>
    <property type="match status" value="1"/>
</dbReference>
<sequence length="734" mass="83832">MRLLKRRPDGEFSLTEYNDRDTPAYAILSHTWAEDNSEEVSFQDVDGRTGKSKAGWKKIEFCADKADADGLQYFWIDTCCIDKRSSAELSKAINSMFRWYRKASRCYVYLTDVSAHDGKETARQCRYDWEAAFRESRWFTRGWTLQELLAPSLVDFFNLEGERLGNKRLLEDVIQDITGIAKEALRGEPLAGFTRDERMSWALGRHCTEEEDHAYSLLGIFDVSMPLIYGEGKEKAYQRLQEEIEKSDGGPASDPFVVGFDPFPMPEPTQFVSRENELTEMHRFLHGHKSRSIVVLYGLGGIGKTQLAMEFVRRHKEKHTATFWLNANDEDSLKLSFRTIAQQVLEDHPSTSTLANVDLNNLNQVVDAVKTWLKIKNNTRWLMIYDNYDNPQASSNLDRSAVDIGGFLPRADHGSIIITTRSAQVTKGQRIHVQKLADIQEGLEILSKMSKRGNIGNALVKELDGLPLALSTAGAYLENVSTSFSDYLRLYKSCWLKLQMTSPQVNSYENRSLHSTWQITFDRIERQNAASAKLLKLWAYFDRQDVWFELLRHASSSEDESIQKLTEDKLSFNEAAMLLCSFGLVDPDRPLQQLSGSVGYSIHSCVHSWTKFVLNRAWDRNLAMLALKCVASEVPDKNVDRWWWVVERRLLQHAAKCEDLAVDSRVNVQGMEWALHSLGNLYADQDKFAGAESMYERALQSYEKALGSKHTATLDTIHRLGLLYKDQGRLAEAE</sequence>
<dbReference type="InterPro" id="IPR011990">
    <property type="entry name" value="TPR-like_helical_dom_sf"/>
</dbReference>
<accession>A0A8E2DVZ9</accession>
<evidence type="ECO:0000259" key="1">
    <source>
        <dbReference type="Pfam" id="PF01637"/>
    </source>
</evidence>
<evidence type="ECO:0000259" key="2">
    <source>
        <dbReference type="Pfam" id="PF06985"/>
    </source>
</evidence>
<feature type="non-terminal residue" evidence="3">
    <location>
        <position position="1"/>
    </location>
</feature>
<dbReference type="PRINTS" id="PR00364">
    <property type="entry name" value="DISEASERSIST"/>
</dbReference>
<dbReference type="OrthoDB" id="674604at2759"/>
<keyword evidence="4" id="KW-1185">Reference proteome</keyword>
<dbReference type="Pfam" id="PF06985">
    <property type="entry name" value="HET"/>
    <property type="match status" value="1"/>
</dbReference>
<dbReference type="Pfam" id="PF13424">
    <property type="entry name" value="TPR_12"/>
    <property type="match status" value="1"/>
</dbReference>
<dbReference type="Proteomes" id="UP000250266">
    <property type="component" value="Unassembled WGS sequence"/>
</dbReference>
<dbReference type="AlphaFoldDB" id="A0A8E2DVZ9"/>
<reference evidence="3 4" key="1">
    <citation type="journal article" date="2016" name="Nat. Commun.">
        <title>Ectomycorrhizal ecology is imprinted in the genome of the dominant symbiotic fungus Cenococcum geophilum.</title>
        <authorList>
            <consortium name="DOE Joint Genome Institute"/>
            <person name="Peter M."/>
            <person name="Kohler A."/>
            <person name="Ohm R.A."/>
            <person name="Kuo A."/>
            <person name="Krutzmann J."/>
            <person name="Morin E."/>
            <person name="Arend M."/>
            <person name="Barry K.W."/>
            <person name="Binder M."/>
            <person name="Choi C."/>
            <person name="Clum A."/>
            <person name="Copeland A."/>
            <person name="Grisel N."/>
            <person name="Haridas S."/>
            <person name="Kipfer T."/>
            <person name="LaButti K."/>
            <person name="Lindquist E."/>
            <person name="Lipzen A."/>
            <person name="Maire R."/>
            <person name="Meier B."/>
            <person name="Mihaltcheva S."/>
            <person name="Molinier V."/>
            <person name="Murat C."/>
            <person name="Poggeler S."/>
            <person name="Quandt C.A."/>
            <person name="Sperisen C."/>
            <person name="Tritt A."/>
            <person name="Tisserant E."/>
            <person name="Crous P.W."/>
            <person name="Henrissat B."/>
            <person name="Nehls U."/>
            <person name="Egli S."/>
            <person name="Spatafora J.W."/>
            <person name="Grigoriev I.V."/>
            <person name="Martin F.M."/>
        </authorList>
    </citation>
    <scope>NUCLEOTIDE SEQUENCE [LARGE SCALE GENOMIC DNA]</scope>
    <source>
        <strain evidence="3 4">CBS 459.81</strain>
    </source>
</reference>
<feature type="domain" description="ATPase" evidence="1">
    <location>
        <begin position="271"/>
        <end position="386"/>
    </location>
</feature>
<dbReference type="GO" id="GO:0043531">
    <property type="term" value="F:ADP binding"/>
    <property type="evidence" value="ECO:0007669"/>
    <property type="project" value="InterPro"/>
</dbReference>
<feature type="domain" description="Heterokaryon incompatibility" evidence="2">
    <location>
        <begin position="25"/>
        <end position="127"/>
    </location>
</feature>
<dbReference type="Gene3D" id="3.40.50.300">
    <property type="entry name" value="P-loop containing nucleotide triphosphate hydrolases"/>
    <property type="match status" value="1"/>
</dbReference>
<dbReference type="EMBL" id="KV746597">
    <property type="protein sequence ID" value="OCK72772.1"/>
    <property type="molecule type" value="Genomic_DNA"/>
</dbReference>
<dbReference type="PANTHER" id="PTHR10622">
    <property type="entry name" value="HET DOMAIN-CONTAINING PROTEIN"/>
    <property type="match status" value="1"/>
</dbReference>
<dbReference type="InterPro" id="IPR027417">
    <property type="entry name" value="P-loop_NTPase"/>
</dbReference>
<dbReference type="SUPFAM" id="SSF52540">
    <property type="entry name" value="P-loop containing nucleoside triphosphate hydrolases"/>
    <property type="match status" value="1"/>
</dbReference>